<dbReference type="InterPro" id="IPR036388">
    <property type="entry name" value="WH-like_DNA-bd_sf"/>
</dbReference>
<feature type="domain" description="HTH arsR-type" evidence="1">
    <location>
        <begin position="49"/>
        <end position="131"/>
    </location>
</feature>
<proteinExistence type="predicted"/>
<dbReference type="CDD" id="cd00090">
    <property type="entry name" value="HTH_ARSR"/>
    <property type="match status" value="1"/>
</dbReference>
<name>A0A438MQ74_9ACTN</name>
<dbReference type="Proteomes" id="UP000284824">
    <property type="component" value="Unassembled WGS sequence"/>
</dbReference>
<dbReference type="Pfam" id="PF12840">
    <property type="entry name" value="HTH_20"/>
    <property type="match status" value="1"/>
</dbReference>
<evidence type="ECO:0000313" key="2">
    <source>
        <dbReference type="EMBL" id="RVX47446.1"/>
    </source>
</evidence>
<sequence length="223" mass="25702">MPAAQRIRVILPKLVCRDFSAKGPLQISFCGTRLILMTDEERFILDDPAKLKALAHPMRQSMLRHLSIHGPATSTTLGELLGAKTGTTSYHLRQLEKYGFIEEIPERSTGRERWWRHATEPRDIRLPTPDQLAPEDRPVLAEFHRIGMEEDRQLFESFPEAYWRDPEWAKASRGLARMTKAEFEAFFETYIALLMKYNRSAEEAPPDARPMHVRLFALPADEG</sequence>
<reference evidence="2 3" key="1">
    <citation type="submission" date="2019-01" db="EMBL/GenBank/DDBJ databases">
        <title>Sequencing the genomes of 1000 actinobacteria strains.</title>
        <authorList>
            <person name="Klenk H.-P."/>
        </authorList>
    </citation>
    <scope>NUCLEOTIDE SEQUENCE [LARGE SCALE GENOMIC DNA]</scope>
    <source>
        <strain evidence="2 3">DSM 43925</strain>
    </source>
</reference>
<dbReference type="SMART" id="SM00418">
    <property type="entry name" value="HTH_ARSR"/>
    <property type="match status" value="1"/>
</dbReference>
<dbReference type="InterPro" id="IPR011991">
    <property type="entry name" value="ArsR-like_HTH"/>
</dbReference>
<dbReference type="EMBL" id="SAUN01000001">
    <property type="protein sequence ID" value="RVX47446.1"/>
    <property type="molecule type" value="Genomic_DNA"/>
</dbReference>
<evidence type="ECO:0000259" key="1">
    <source>
        <dbReference type="SMART" id="SM00418"/>
    </source>
</evidence>
<organism evidence="2 3">
    <name type="scientific">Nonomuraea polychroma</name>
    <dbReference type="NCBI Taxonomy" id="46176"/>
    <lineage>
        <taxon>Bacteria</taxon>
        <taxon>Bacillati</taxon>
        <taxon>Actinomycetota</taxon>
        <taxon>Actinomycetes</taxon>
        <taxon>Streptosporangiales</taxon>
        <taxon>Streptosporangiaceae</taxon>
        <taxon>Nonomuraea</taxon>
    </lineage>
</organism>
<accession>A0A438MQ74</accession>
<keyword evidence="3" id="KW-1185">Reference proteome</keyword>
<dbReference type="SUPFAM" id="SSF46785">
    <property type="entry name" value="Winged helix' DNA-binding domain"/>
    <property type="match status" value="1"/>
</dbReference>
<comment type="caution">
    <text evidence="2">The sequence shown here is derived from an EMBL/GenBank/DDBJ whole genome shotgun (WGS) entry which is preliminary data.</text>
</comment>
<dbReference type="AlphaFoldDB" id="A0A438MQ74"/>
<dbReference type="Gene3D" id="1.10.10.10">
    <property type="entry name" value="Winged helix-like DNA-binding domain superfamily/Winged helix DNA-binding domain"/>
    <property type="match status" value="1"/>
</dbReference>
<evidence type="ECO:0000313" key="3">
    <source>
        <dbReference type="Proteomes" id="UP000284824"/>
    </source>
</evidence>
<dbReference type="InterPro" id="IPR036390">
    <property type="entry name" value="WH_DNA-bd_sf"/>
</dbReference>
<dbReference type="InterPro" id="IPR001845">
    <property type="entry name" value="HTH_ArsR_DNA-bd_dom"/>
</dbReference>
<dbReference type="GO" id="GO:0003700">
    <property type="term" value="F:DNA-binding transcription factor activity"/>
    <property type="evidence" value="ECO:0007669"/>
    <property type="project" value="InterPro"/>
</dbReference>
<gene>
    <name evidence="2" type="ORF">EDD27_10380</name>
</gene>
<protein>
    <submittedName>
        <fullName evidence="2">Helix-turn-helix protein</fullName>
    </submittedName>
</protein>